<evidence type="ECO:0000313" key="3">
    <source>
        <dbReference type="Proteomes" id="UP000499080"/>
    </source>
</evidence>
<accession>A0A4Y2GDD8</accession>
<organism evidence="2 3">
    <name type="scientific">Araneus ventricosus</name>
    <name type="common">Orbweaver spider</name>
    <name type="synonym">Epeira ventricosa</name>
    <dbReference type="NCBI Taxonomy" id="182803"/>
    <lineage>
        <taxon>Eukaryota</taxon>
        <taxon>Metazoa</taxon>
        <taxon>Ecdysozoa</taxon>
        <taxon>Arthropoda</taxon>
        <taxon>Chelicerata</taxon>
        <taxon>Arachnida</taxon>
        <taxon>Araneae</taxon>
        <taxon>Araneomorphae</taxon>
        <taxon>Entelegynae</taxon>
        <taxon>Araneoidea</taxon>
        <taxon>Araneidae</taxon>
        <taxon>Araneus</taxon>
    </lineage>
</organism>
<dbReference type="AlphaFoldDB" id="A0A4Y2GDD8"/>
<keyword evidence="1" id="KW-0472">Membrane</keyword>
<keyword evidence="1" id="KW-0812">Transmembrane</keyword>
<dbReference type="EMBL" id="BGPR01099125">
    <property type="protein sequence ID" value="GBM51613.1"/>
    <property type="molecule type" value="Genomic_DNA"/>
</dbReference>
<protein>
    <submittedName>
        <fullName evidence="2">Uncharacterized protein</fullName>
    </submittedName>
</protein>
<feature type="transmembrane region" description="Helical" evidence="1">
    <location>
        <begin position="71"/>
        <end position="98"/>
    </location>
</feature>
<comment type="caution">
    <text evidence="2">The sequence shown here is derived from an EMBL/GenBank/DDBJ whole genome shotgun (WGS) entry which is preliminary data.</text>
</comment>
<sequence>MNVVEHLLLIGTEQRYAFEDFSAVERLMFLGSSSGVIGYLPSLFDFFFSEDDFICNARRQLPVRAVDKFCFGSWLIAVRITAVILLMTSSISLVELILARFKVAHREKESKVSLRGLFQLSQ</sequence>
<evidence type="ECO:0000256" key="1">
    <source>
        <dbReference type="SAM" id="Phobius"/>
    </source>
</evidence>
<evidence type="ECO:0000313" key="2">
    <source>
        <dbReference type="EMBL" id="GBM51613.1"/>
    </source>
</evidence>
<name>A0A4Y2GDD8_ARAVE</name>
<reference evidence="2 3" key="1">
    <citation type="journal article" date="2019" name="Sci. Rep.">
        <title>Orb-weaving spider Araneus ventricosus genome elucidates the spidroin gene catalogue.</title>
        <authorList>
            <person name="Kono N."/>
            <person name="Nakamura H."/>
            <person name="Ohtoshi R."/>
            <person name="Moran D.A.P."/>
            <person name="Shinohara A."/>
            <person name="Yoshida Y."/>
            <person name="Fujiwara M."/>
            <person name="Mori M."/>
            <person name="Tomita M."/>
            <person name="Arakawa K."/>
        </authorList>
    </citation>
    <scope>NUCLEOTIDE SEQUENCE [LARGE SCALE GENOMIC DNA]</scope>
</reference>
<proteinExistence type="predicted"/>
<dbReference type="Proteomes" id="UP000499080">
    <property type="component" value="Unassembled WGS sequence"/>
</dbReference>
<gene>
    <name evidence="2" type="ORF">AVEN_113498_1</name>
</gene>
<keyword evidence="3" id="KW-1185">Reference proteome</keyword>
<keyword evidence="1" id="KW-1133">Transmembrane helix</keyword>